<name>A0A3M7PJM0_BRAPC</name>
<evidence type="ECO:0000313" key="1">
    <source>
        <dbReference type="EMBL" id="RMZ99198.1"/>
    </source>
</evidence>
<dbReference type="EMBL" id="REGN01010360">
    <property type="protein sequence ID" value="RMZ99198.1"/>
    <property type="molecule type" value="Genomic_DNA"/>
</dbReference>
<gene>
    <name evidence="1" type="ORF">BpHYR1_000807</name>
</gene>
<accession>A0A3M7PJM0</accession>
<evidence type="ECO:0000313" key="2">
    <source>
        <dbReference type="Proteomes" id="UP000276133"/>
    </source>
</evidence>
<proteinExistence type="predicted"/>
<protein>
    <submittedName>
        <fullName evidence="1">Uncharacterized protein</fullName>
    </submittedName>
</protein>
<organism evidence="1 2">
    <name type="scientific">Brachionus plicatilis</name>
    <name type="common">Marine rotifer</name>
    <name type="synonym">Brachionus muelleri</name>
    <dbReference type="NCBI Taxonomy" id="10195"/>
    <lineage>
        <taxon>Eukaryota</taxon>
        <taxon>Metazoa</taxon>
        <taxon>Spiralia</taxon>
        <taxon>Gnathifera</taxon>
        <taxon>Rotifera</taxon>
        <taxon>Eurotatoria</taxon>
        <taxon>Monogononta</taxon>
        <taxon>Pseudotrocha</taxon>
        <taxon>Ploima</taxon>
        <taxon>Brachionidae</taxon>
        <taxon>Brachionus</taxon>
    </lineage>
</organism>
<sequence length="100" mass="11255">MCFMIPNKSLFISKILIILQNTQWVTVFDAILANIHCDNDHFNVSTASVQRHTVATADHSEVGIFIISGCALEFLYLTTVFCKFSCYFVSTSSYTTSWSV</sequence>
<dbReference type="Proteomes" id="UP000276133">
    <property type="component" value="Unassembled WGS sequence"/>
</dbReference>
<dbReference type="AlphaFoldDB" id="A0A3M7PJM0"/>
<keyword evidence="2" id="KW-1185">Reference proteome</keyword>
<reference evidence="1 2" key="1">
    <citation type="journal article" date="2018" name="Sci. Rep.">
        <title>Genomic signatures of local adaptation to the degree of environmental predictability in rotifers.</title>
        <authorList>
            <person name="Franch-Gras L."/>
            <person name="Hahn C."/>
            <person name="Garcia-Roger E.M."/>
            <person name="Carmona M.J."/>
            <person name="Serra M."/>
            <person name="Gomez A."/>
        </authorList>
    </citation>
    <scope>NUCLEOTIDE SEQUENCE [LARGE SCALE GENOMIC DNA]</scope>
    <source>
        <strain evidence="1">HYR1</strain>
    </source>
</reference>
<comment type="caution">
    <text evidence="1">The sequence shown here is derived from an EMBL/GenBank/DDBJ whole genome shotgun (WGS) entry which is preliminary data.</text>
</comment>